<comment type="caution">
    <text evidence="15">The sequence shown here is derived from an EMBL/GenBank/DDBJ whole genome shotgun (WGS) entry which is preliminary data.</text>
</comment>
<dbReference type="PANTHER" id="PTHR10336:SF105">
    <property type="entry name" value="PHOSPHOINOSITIDE PHOSPHOLIPASE C 1"/>
    <property type="match status" value="1"/>
</dbReference>
<keyword evidence="7 11" id="KW-0442">Lipid degradation</keyword>
<dbReference type="CDD" id="cd00275">
    <property type="entry name" value="C2_PLC_like"/>
    <property type="match status" value="1"/>
</dbReference>
<comment type="cofactor">
    <cofactor evidence="2">
        <name>Ca(2+)</name>
        <dbReference type="ChEBI" id="CHEBI:29108"/>
    </cofactor>
</comment>
<dbReference type="InterPro" id="IPR000909">
    <property type="entry name" value="PLipase_C_PInositol-sp_X_dom"/>
</dbReference>
<dbReference type="FunFam" id="2.60.40.150:FF:000060">
    <property type="entry name" value="Phosphoinositide phospholipase C"/>
    <property type="match status" value="1"/>
</dbReference>
<dbReference type="SMART" id="SM00239">
    <property type="entry name" value="C2"/>
    <property type="match status" value="1"/>
</dbReference>
<keyword evidence="16" id="KW-1185">Reference proteome</keyword>
<dbReference type="Gene3D" id="3.20.20.190">
    <property type="entry name" value="Phosphatidylinositol (PI) phosphodiesterase"/>
    <property type="match status" value="1"/>
</dbReference>
<dbReference type="PROSITE" id="PS50008">
    <property type="entry name" value="PIPLC_Y_DOMAIN"/>
    <property type="match status" value="1"/>
</dbReference>
<dbReference type="OrthoDB" id="269822at2759"/>
<reference evidence="15 16" key="1">
    <citation type="journal article" date="2019" name="Plant Biotechnol. J.">
        <title>The red bayberry genome and genetic basis of sex determination.</title>
        <authorList>
            <person name="Jia H.M."/>
            <person name="Jia H.J."/>
            <person name="Cai Q.L."/>
            <person name="Wang Y."/>
            <person name="Zhao H.B."/>
            <person name="Yang W.F."/>
            <person name="Wang G.Y."/>
            <person name="Li Y.H."/>
            <person name="Zhan D.L."/>
            <person name="Shen Y.T."/>
            <person name="Niu Q.F."/>
            <person name="Chang L."/>
            <person name="Qiu J."/>
            <person name="Zhao L."/>
            <person name="Xie H.B."/>
            <person name="Fu W.Y."/>
            <person name="Jin J."/>
            <person name="Li X.W."/>
            <person name="Jiao Y."/>
            <person name="Zhou C.C."/>
            <person name="Tu T."/>
            <person name="Chai C.Y."/>
            <person name="Gao J.L."/>
            <person name="Fan L.J."/>
            <person name="van de Weg E."/>
            <person name="Wang J.Y."/>
            <person name="Gao Z.S."/>
        </authorList>
    </citation>
    <scope>NUCLEOTIDE SEQUENCE [LARGE SCALE GENOMIC DNA]</scope>
    <source>
        <tissue evidence="15">Leaves</tissue>
    </source>
</reference>
<evidence type="ECO:0000259" key="13">
    <source>
        <dbReference type="PROSITE" id="PS50004"/>
    </source>
</evidence>
<dbReference type="SMART" id="SM00149">
    <property type="entry name" value="PLCYc"/>
    <property type="match status" value="1"/>
</dbReference>
<dbReference type="GO" id="GO:0005886">
    <property type="term" value="C:plasma membrane"/>
    <property type="evidence" value="ECO:0007669"/>
    <property type="project" value="UniProtKB-SubCell"/>
</dbReference>
<evidence type="ECO:0000256" key="3">
    <source>
        <dbReference type="ARBA" id="ARBA00004202"/>
    </source>
</evidence>
<dbReference type="PRINTS" id="PR00390">
    <property type="entry name" value="PHPHLIPASEC"/>
</dbReference>
<evidence type="ECO:0000313" key="16">
    <source>
        <dbReference type="Proteomes" id="UP000516437"/>
    </source>
</evidence>
<dbReference type="EC" id="3.1.4.11" evidence="4 11"/>
<keyword evidence="5" id="KW-1003">Cell membrane</keyword>
<dbReference type="InterPro" id="IPR000008">
    <property type="entry name" value="C2_dom"/>
</dbReference>
<dbReference type="PROSITE" id="PS50004">
    <property type="entry name" value="C2"/>
    <property type="match status" value="1"/>
</dbReference>
<dbReference type="Pfam" id="PF00388">
    <property type="entry name" value="PI-PLC-X"/>
    <property type="match status" value="1"/>
</dbReference>
<name>A0A6A1UML1_9ROSI</name>
<dbReference type="PROSITE" id="PS50007">
    <property type="entry name" value="PIPLC_X_DOMAIN"/>
    <property type="match status" value="1"/>
</dbReference>
<dbReference type="GO" id="GO:0051209">
    <property type="term" value="P:release of sequestered calcium ion into cytosol"/>
    <property type="evidence" value="ECO:0007669"/>
    <property type="project" value="TreeGrafter"/>
</dbReference>
<dbReference type="Pfam" id="PF00168">
    <property type="entry name" value="C2"/>
    <property type="match status" value="1"/>
</dbReference>
<dbReference type="GO" id="GO:0048015">
    <property type="term" value="P:phosphatidylinositol-mediated signaling"/>
    <property type="evidence" value="ECO:0007669"/>
    <property type="project" value="TreeGrafter"/>
</dbReference>
<feature type="region of interest" description="Disordered" evidence="12">
    <location>
        <begin position="131"/>
        <end position="168"/>
    </location>
</feature>
<dbReference type="GO" id="GO:0004435">
    <property type="term" value="F:phosphatidylinositol-4,5-bisphosphate phospholipase C activity"/>
    <property type="evidence" value="ECO:0007669"/>
    <property type="project" value="UniProtKB-EC"/>
</dbReference>
<feature type="domain" description="C2" evidence="13">
    <location>
        <begin position="324"/>
        <end position="463"/>
    </location>
</feature>
<gene>
    <name evidence="15" type="ORF">CJ030_MR0G003726</name>
</gene>
<dbReference type="Proteomes" id="UP000516437">
    <property type="component" value="Unassembled WGS sequence"/>
</dbReference>
<keyword evidence="9" id="KW-0472">Membrane</keyword>
<evidence type="ECO:0000256" key="10">
    <source>
        <dbReference type="ARBA" id="ARBA00023224"/>
    </source>
</evidence>
<dbReference type="InterPro" id="IPR017946">
    <property type="entry name" value="PLC-like_Pdiesterase_TIM-brl"/>
</dbReference>
<evidence type="ECO:0000256" key="4">
    <source>
        <dbReference type="ARBA" id="ARBA00012368"/>
    </source>
</evidence>
<keyword evidence="10" id="KW-0807">Transducer</keyword>
<protein>
    <recommendedName>
        <fullName evidence="4 11">Phosphoinositide phospholipase C</fullName>
        <ecNumber evidence="4 11">3.1.4.11</ecNumber>
    </recommendedName>
</protein>
<keyword evidence="8 11" id="KW-0443">Lipid metabolism</keyword>
<comment type="subcellular location">
    <subcellularLocation>
        <location evidence="3">Cell membrane</location>
        <topology evidence="3">Peripheral membrane protein</topology>
    </subcellularLocation>
</comment>
<dbReference type="GO" id="GO:0006950">
    <property type="term" value="P:response to stress"/>
    <property type="evidence" value="ECO:0007669"/>
    <property type="project" value="UniProtKB-ARBA"/>
</dbReference>
<evidence type="ECO:0000256" key="1">
    <source>
        <dbReference type="ARBA" id="ARBA00001195"/>
    </source>
</evidence>
<evidence type="ECO:0000256" key="9">
    <source>
        <dbReference type="ARBA" id="ARBA00023136"/>
    </source>
</evidence>
<evidence type="ECO:0000256" key="12">
    <source>
        <dbReference type="SAM" id="MobiDB-lite"/>
    </source>
</evidence>
<dbReference type="InterPro" id="IPR001711">
    <property type="entry name" value="PLipase_C_Pinositol-sp_Y"/>
</dbReference>
<evidence type="ECO:0000256" key="2">
    <source>
        <dbReference type="ARBA" id="ARBA00001913"/>
    </source>
</evidence>
<proteinExistence type="predicted"/>
<keyword evidence="6 11" id="KW-0378">Hydrolase</keyword>
<dbReference type="Gene3D" id="2.60.40.150">
    <property type="entry name" value="C2 domain"/>
    <property type="match status" value="1"/>
</dbReference>
<organism evidence="15 16">
    <name type="scientific">Morella rubra</name>
    <name type="common">Chinese bayberry</name>
    <dbReference type="NCBI Taxonomy" id="262757"/>
    <lineage>
        <taxon>Eukaryota</taxon>
        <taxon>Viridiplantae</taxon>
        <taxon>Streptophyta</taxon>
        <taxon>Embryophyta</taxon>
        <taxon>Tracheophyta</taxon>
        <taxon>Spermatophyta</taxon>
        <taxon>Magnoliopsida</taxon>
        <taxon>eudicotyledons</taxon>
        <taxon>Gunneridae</taxon>
        <taxon>Pentapetalae</taxon>
        <taxon>rosids</taxon>
        <taxon>fabids</taxon>
        <taxon>Fagales</taxon>
        <taxon>Myricaceae</taxon>
        <taxon>Morella</taxon>
    </lineage>
</organism>
<comment type="catalytic activity">
    <reaction evidence="1 11">
        <text>a 1,2-diacyl-sn-glycero-3-phospho-(1D-myo-inositol-4,5-bisphosphate) + H2O = 1D-myo-inositol 1,4,5-trisphosphate + a 1,2-diacyl-sn-glycerol + H(+)</text>
        <dbReference type="Rhea" id="RHEA:33179"/>
        <dbReference type="ChEBI" id="CHEBI:15377"/>
        <dbReference type="ChEBI" id="CHEBI:15378"/>
        <dbReference type="ChEBI" id="CHEBI:17815"/>
        <dbReference type="ChEBI" id="CHEBI:58456"/>
        <dbReference type="ChEBI" id="CHEBI:203600"/>
        <dbReference type="EC" id="3.1.4.11"/>
    </reaction>
</comment>
<dbReference type="SUPFAM" id="SSF49562">
    <property type="entry name" value="C2 domain (Calcium/lipid-binding domain, CaLB)"/>
    <property type="match status" value="1"/>
</dbReference>
<dbReference type="Pfam" id="PF00387">
    <property type="entry name" value="PI-PLC-Y"/>
    <property type="match status" value="1"/>
</dbReference>
<evidence type="ECO:0000256" key="6">
    <source>
        <dbReference type="ARBA" id="ARBA00022801"/>
    </source>
</evidence>
<dbReference type="AlphaFoldDB" id="A0A6A1UML1"/>
<evidence type="ECO:0000256" key="7">
    <source>
        <dbReference type="ARBA" id="ARBA00022963"/>
    </source>
</evidence>
<sequence>MQEPRDMDAPLAHYFISTGHNSYLTGDQLVSKSSVRPIIDALQSGVKVIELDLWPNLWRNNVNVRHGRTLTWPVKLIKCLKAINEHAFSLNDYPVVITFEDHLTADLQDKVAKMVKTTFGDRLYVPESENMKEFPSPESMKGKILISTKPPKEDGKGNNDSREDEIGNTGLKEELGATCKVPKKCSPFRCYTRRTRSKILIDQDEDEEKAPHQYRRLICIHSGKPKDGSDFWVSDPNKVRRRSLSEKQLELAASERGKSDHIVRFTQENFLRVYPKGTRLDSSNYDPTLGWTHGAQMVALNTQTPGKNLWVMQGMFRANGGCGYVKKPNFLLDMDKVFEPSLTSPVQKILKVTVYEGQGWQSDFPHTHFDWYSPPDFFVKLGIAGCPDDQTTAVKHETRTISDQWLPVWNEEFEFRLRVPELALLWIEVCESDVKPKNNDFGGQTCLPVSELRTGIRAVPLYDRKGVRYNSVRLLMRFQILDEPSD</sequence>
<dbReference type="InterPro" id="IPR035892">
    <property type="entry name" value="C2_domain_sf"/>
</dbReference>
<dbReference type="SMART" id="SM00148">
    <property type="entry name" value="PLCXc"/>
    <property type="match status" value="1"/>
</dbReference>
<evidence type="ECO:0000256" key="5">
    <source>
        <dbReference type="ARBA" id="ARBA00022475"/>
    </source>
</evidence>
<evidence type="ECO:0000313" key="15">
    <source>
        <dbReference type="EMBL" id="KAB1201436.1"/>
    </source>
</evidence>
<feature type="compositionally biased region" description="Basic and acidic residues" evidence="12">
    <location>
        <begin position="150"/>
        <end position="168"/>
    </location>
</feature>
<evidence type="ECO:0000256" key="8">
    <source>
        <dbReference type="ARBA" id="ARBA00023098"/>
    </source>
</evidence>
<feature type="domain" description="PI-PLC Y-box" evidence="14">
    <location>
        <begin position="243"/>
        <end position="331"/>
    </location>
</feature>
<dbReference type="GO" id="GO:0016042">
    <property type="term" value="P:lipid catabolic process"/>
    <property type="evidence" value="ECO:0007669"/>
    <property type="project" value="UniProtKB-KW"/>
</dbReference>
<dbReference type="EMBL" id="RXIC02000068">
    <property type="protein sequence ID" value="KAB1201436.1"/>
    <property type="molecule type" value="Genomic_DNA"/>
</dbReference>
<dbReference type="PANTHER" id="PTHR10336">
    <property type="entry name" value="PHOSPHOINOSITIDE-SPECIFIC PHOSPHOLIPASE C FAMILY PROTEIN"/>
    <property type="match status" value="1"/>
</dbReference>
<dbReference type="SUPFAM" id="SSF51695">
    <property type="entry name" value="PLC-like phosphodiesterases"/>
    <property type="match status" value="1"/>
</dbReference>
<evidence type="ECO:0000256" key="11">
    <source>
        <dbReference type="RuleBase" id="RU361133"/>
    </source>
</evidence>
<evidence type="ECO:0000259" key="14">
    <source>
        <dbReference type="PROSITE" id="PS50008"/>
    </source>
</evidence>
<dbReference type="InterPro" id="IPR001192">
    <property type="entry name" value="PI-PLC_fam"/>
</dbReference>
<accession>A0A6A1UML1</accession>